<evidence type="ECO:0000256" key="2">
    <source>
        <dbReference type="ARBA" id="ARBA00022692"/>
    </source>
</evidence>
<dbReference type="GO" id="GO:0016491">
    <property type="term" value="F:oxidoreductase activity"/>
    <property type="evidence" value="ECO:0007669"/>
    <property type="project" value="UniProtKB-KW"/>
</dbReference>
<dbReference type="BRENDA" id="1.14.19.20">
    <property type="organism ID" value="6245"/>
</dbReference>
<gene>
    <name evidence="7" type="primary">DES5A</name>
</gene>
<accession>C4PFX1</accession>
<evidence type="ECO:0000256" key="5">
    <source>
        <dbReference type="SAM" id="Phobius"/>
    </source>
</evidence>
<dbReference type="InterPro" id="IPR006694">
    <property type="entry name" value="Fatty_acid_hydroxylase"/>
</dbReference>
<evidence type="ECO:0000259" key="6">
    <source>
        <dbReference type="Pfam" id="PF04116"/>
    </source>
</evidence>
<dbReference type="AlphaFoldDB" id="C4PFX1"/>
<keyword evidence="3 5" id="KW-1133">Transmembrane helix</keyword>
<feature type="domain" description="Fatty acid hydroxylase" evidence="6">
    <location>
        <begin position="155"/>
        <end position="285"/>
    </location>
</feature>
<keyword evidence="7" id="KW-0560">Oxidoreductase</keyword>
<name>C4PFX1_TETTH</name>
<evidence type="ECO:0000313" key="7">
    <source>
        <dbReference type="EMBL" id="ACR24248.1"/>
    </source>
</evidence>
<keyword evidence="2 5" id="KW-0812">Transmembrane</keyword>
<evidence type="ECO:0000256" key="1">
    <source>
        <dbReference type="ARBA" id="ARBA00004370"/>
    </source>
</evidence>
<dbReference type="PANTHER" id="PTHR11863">
    <property type="entry name" value="STEROL DESATURASE"/>
    <property type="match status" value="1"/>
</dbReference>
<feature type="transmembrane region" description="Helical" evidence="5">
    <location>
        <begin position="72"/>
        <end position="92"/>
    </location>
</feature>
<dbReference type="GO" id="GO:0008610">
    <property type="term" value="P:lipid biosynthetic process"/>
    <property type="evidence" value="ECO:0007669"/>
    <property type="project" value="InterPro"/>
</dbReference>
<dbReference type="EC" id="1.14.21.6" evidence="7"/>
<reference evidence="7" key="1">
    <citation type="journal article" date="2009" name="Eukaryot. Cell">
        <title>C-5(6) sterol desaturase from tetrahymena thermophila: Gene identification and knockout, sequence analysis, and comparison to other C-5(6) sterol desaturases.</title>
        <authorList>
            <person name="Nusblat A.D."/>
            <person name="Najle S.R."/>
            <person name="Tomazic M.L."/>
            <person name="Uttaro A.D."/>
            <person name="Nudel C.B."/>
        </authorList>
    </citation>
    <scope>NUCLEOTIDE SEQUENCE</scope>
    <source>
        <strain evidence="7">CU428</strain>
    </source>
</reference>
<evidence type="ECO:0000256" key="3">
    <source>
        <dbReference type="ARBA" id="ARBA00022989"/>
    </source>
</evidence>
<protein>
    <submittedName>
        <fullName evidence="7">C5(6) sterol desaturase</fullName>
        <ecNumber evidence="7">1.14.21.6</ecNumber>
    </submittedName>
</protein>
<dbReference type="InterPro" id="IPR050307">
    <property type="entry name" value="Sterol_Desaturase_Related"/>
</dbReference>
<organism evidence="7">
    <name type="scientific">Tetrahymena thermophila</name>
    <dbReference type="NCBI Taxonomy" id="5911"/>
    <lineage>
        <taxon>Eukaryota</taxon>
        <taxon>Sar</taxon>
        <taxon>Alveolata</taxon>
        <taxon>Ciliophora</taxon>
        <taxon>Intramacronucleata</taxon>
        <taxon>Oligohymenophorea</taxon>
        <taxon>Hymenostomatida</taxon>
        <taxon>Tetrahymenina</taxon>
        <taxon>Tetrahymenidae</taxon>
        <taxon>Tetrahymena</taxon>
    </lineage>
</organism>
<evidence type="ECO:0000256" key="4">
    <source>
        <dbReference type="ARBA" id="ARBA00023136"/>
    </source>
</evidence>
<sequence>MVYWLIAEQLGYFNVDRVKVMQDAKDHISSSLRLIQLDKLFPTFSNFILDSAGQQIGNIIIEYICTLIHTIVFAYILYFTAATSSYFYFFVYKKKKYLPEFKGDLKIAFDIKWSCINTFVESFLVSALRLAMPRFSMIYYDINDHSWLYIPFSILFHMMFDETLTYWVHRWLHTFPYLYTKLHVVHHRSKDVTPFSGFAFHPLDAFAQAVPTFVSCYFFPLHINILLGFSLITTIWAISIHDNVPLVPCKLFLYSTHHSIHHEAGRGQMTNYGKFTSVWDRICQTYWVPDRVYFGWDEWKQRKGIFSKFNSFYSKIVPDKSSEELNKQIKQKKN</sequence>
<dbReference type="EMBL" id="FJ940725">
    <property type="protein sequence ID" value="ACR24248.1"/>
    <property type="molecule type" value="Genomic_DNA"/>
</dbReference>
<dbReference type="GO" id="GO:0016020">
    <property type="term" value="C:membrane"/>
    <property type="evidence" value="ECO:0007669"/>
    <property type="project" value="UniProtKB-SubCell"/>
</dbReference>
<feature type="transmembrane region" description="Helical" evidence="5">
    <location>
        <begin position="147"/>
        <end position="168"/>
    </location>
</feature>
<keyword evidence="4 5" id="KW-0472">Membrane</keyword>
<proteinExistence type="predicted"/>
<dbReference type="GO" id="GO:0005506">
    <property type="term" value="F:iron ion binding"/>
    <property type="evidence" value="ECO:0007669"/>
    <property type="project" value="InterPro"/>
</dbReference>
<dbReference type="Pfam" id="PF04116">
    <property type="entry name" value="FA_hydroxylase"/>
    <property type="match status" value="1"/>
</dbReference>
<comment type="subcellular location">
    <subcellularLocation>
        <location evidence="1">Membrane</location>
    </subcellularLocation>
</comment>